<evidence type="ECO:0000256" key="1">
    <source>
        <dbReference type="SAM" id="Coils"/>
    </source>
</evidence>
<accession>A0A6H1ZDE6</accession>
<evidence type="ECO:0000313" key="2">
    <source>
        <dbReference type="EMBL" id="QJA45210.1"/>
    </source>
</evidence>
<sequence>MNKLSHREHARLARELIDHCGGLEEAATACRVRKSALSGYQNPEDPSTMPADVMDALEEYAGQGPVYSGAIAERRLFPTKVTGCLKELAFDLAQESMDVVTAVREALTDGSLSPNDLDAIARAERDAEDALDRVRAVRRAAENASDDRRAA</sequence>
<dbReference type="EMBL" id="MT141576">
    <property type="protein sequence ID" value="QJA67789.1"/>
    <property type="molecule type" value="Genomic_DNA"/>
</dbReference>
<organism evidence="2">
    <name type="scientific">viral metagenome</name>
    <dbReference type="NCBI Taxonomy" id="1070528"/>
    <lineage>
        <taxon>unclassified sequences</taxon>
        <taxon>metagenomes</taxon>
        <taxon>organismal metagenomes</taxon>
    </lineage>
</organism>
<protein>
    <submittedName>
        <fullName evidence="2">Uncharacterized protein</fullName>
    </submittedName>
</protein>
<reference evidence="2" key="1">
    <citation type="submission" date="2020-03" db="EMBL/GenBank/DDBJ databases">
        <title>The deep terrestrial virosphere.</title>
        <authorList>
            <person name="Holmfeldt K."/>
            <person name="Nilsson E."/>
            <person name="Simone D."/>
            <person name="Lopez-Fernandez M."/>
            <person name="Wu X."/>
            <person name="de Brujin I."/>
            <person name="Lundin D."/>
            <person name="Andersson A."/>
            <person name="Bertilsson S."/>
            <person name="Dopson M."/>
        </authorList>
    </citation>
    <scope>NUCLEOTIDE SEQUENCE</scope>
    <source>
        <strain evidence="4">MM415A00124</strain>
        <strain evidence="3">MM415B00156</strain>
        <strain evidence="2">TM448A00198</strain>
    </source>
</reference>
<feature type="coiled-coil region" evidence="1">
    <location>
        <begin position="120"/>
        <end position="147"/>
    </location>
</feature>
<dbReference type="AlphaFoldDB" id="A0A6H1ZDE6"/>
<evidence type="ECO:0000313" key="3">
    <source>
        <dbReference type="EMBL" id="QJA67789.1"/>
    </source>
</evidence>
<dbReference type="EMBL" id="MT143987">
    <property type="protein sequence ID" value="QJA45210.1"/>
    <property type="molecule type" value="Genomic_DNA"/>
</dbReference>
<evidence type="ECO:0000313" key="4">
    <source>
        <dbReference type="EMBL" id="QJI04854.1"/>
    </source>
</evidence>
<dbReference type="EMBL" id="MT145191">
    <property type="protein sequence ID" value="QJI04854.1"/>
    <property type="molecule type" value="Genomic_DNA"/>
</dbReference>
<name>A0A6H1ZDE6_9ZZZZ</name>
<gene>
    <name evidence="4" type="ORF">MM415A00124_0029</name>
    <name evidence="3" type="ORF">MM415B00156_0029</name>
    <name evidence="2" type="ORF">TM448A00198_0025</name>
</gene>
<keyword evidence="1" id="KW-0175">Coiled coil</keyword>
<proteinExistence type="predicted"/>